<feature type="transmembrane region" description="Helical" evidence="1">
    <location>
        <begin position="6"/>
        <end position="30"/>
    </location>
</feature>
<gene>
    <name evidence="2" type="ORF">EDC28_10228</name>
</gene>
<protein>
    <submittedName>
        <fullName evidence="2">Uncharacterized protein</fullName>
    </submittedName>
</protein>
<sequence length="85" mass="9107">MVELLLLGGFGVAMIGIGYCGIMAYARSFFNDPKATMSADLLIALIKGPGAVIVVICAIAMFNGFWLVLAPLWVLAVELHAYLFL</sequence>
<organism evidence="2 3">
    <name type="scientific">Gallaecimonas pentaromativorans</name>
    <dbReference type="NCBI Taxonomy" id="584787"/>
    <lineage>
        <taxon>Bacteria</taxon>
        <taxon>Pseudomonadati</taxon>
        <taxon>Pseudomonadota</taxon>
        <taxon>Gammaproteobacteria</taxon>
        <taxon>Enterobacterales</taxon>
        <taxon>Gallaecimonadaceae</taxon>
        <taxon>Gallaecimonas</taxon>
    </lineage>
</organism>
<keyword evidence="3" id="KW-1185">Reference proteome</keyword>
<feature type="transmembrane region" description="Helical" evidence="1">
    <location>
        <begin position="51"/>
        <end position="76"/>
    </location>
</feature>
<dbReference type="AlphaFoldDB" id="A0A3N1PM69"/>
<evidence type="ECO:0000313" key="3">
    <source>
        <dbReference type="Proteomes" id="UP000268033"/>
    </source>
</evidence>
<reference evidence="2 3" key="1">
    <citation type="submission" date="2018-11" db="EMBL/GenBank/DDBJ databases">
        <title>Genomic Encyclopedia of Type Strains, Phase IV (KMG-IV): sequencing the most valuable type-strain genomes for metagenomic binning, comparative biology and taxonomic classification.</title>
        <authorList>
            <person name="Goeker M."/>
        </authorList>
    </citation>
    <scope>NUCLEOTIDE SEQUENCE [LARGE SCALE GENOMIC DNA]</scope>
    <source>
        <strain evidence="2 3">DSM 21945</strain>
    </source>
</reference>
<dbReference type="Proteomes" id="UP000268033">
    <property type="component" value="Unassembled WGS sequence"/>
</dbReference>
<evidence type="ECO:0000256" key="1">
    <source>
        <dbReference type="SAM" id="Phobius"/>
    </source>
</evidence>
<keyword evidence="1" id="KW-1133">Transmembrane helix</keyword>
<proteinExistence type="predicted"/>
<comment type="caution">
    <text evidence="2">The sequence shown here is derived from an EMBL/GenBank/DDBJ whole genome shotgun (WGS) entry which is preliminary data.</text>
</comment>
<dbReference type="RefSeq" id="WP_148049794.1">
    <property type="nucleotide sequence ID" value="NZ_JBLXEP010000022.1"/>
</dbReference>
<evidence type="ECO:0000313" key="2">
    <source>
        <dbReference type="EMBL" id="ROQ29663.1"/>
    </source>
</evidence>
<keyword evidence="1" id="KW-0812">Transmembrane</keyword>
<name>A0A3N1PM69_9GAMM</name>
<accession>A0A3N1PM69</accession>
<keyword evidence="1" id="KW-0472">Membrane</keyword>
<dbReference type="EMBL" id="RJUL01000002">
    <property type="protein sequence ID" value="ROQ29663.1"/>
    <property type="molecule type" value="Genomic_DNA"/>
</dbReference>